<evidence type="ECO:0000313" key="2">
    <source>
        <dbReference type="EMBL" id="WVZ78883.1"/>
    </source>
</evidence>
<proteinExistence type="predicted"/>
<evidence type="ECO:0000313" key="3">
    <source>
        <dbReference type="Proteomes" id="UP001341281"/>
    </source>
</evidence>
<sequence length="133" mass="13947">MGRAVHAREVSARSATAGRAGQPPPPRRSSQPARPAARENKQNVVARLRRGFSARCPPAGRGRGRGGSGIPAGFGGAPAPGRRQGMGHLRFVRSARAAVAIDRHGGLLDLKRAIHAIRGRIMHTESDGSEPSV</sequence>
<evidence type="ECO:0000256" key="1">
    <source>
        <dbReference type="SAM" id="MobiDB-lite"/>
    </source>
</evidence>
<feature type="region of interest" description="Disordered" evidence="1">
    <location>
        <begin position="1"/>
        <end position="82"/>
    </location>
</feature>
<name>A0AAQ3WYE4_PASNO</name>
<organism evidence="2 3">
    <name type="scientific">Paspalum notatum var. saurae</name>
    <dbReference type="NCBI Taxonomy" id="547442"/>
    <lineage>
        <taxon>Eukaryota</taxon>
        <taxon>Viridiplantae</taxon>
        <taxon>Streptophyta</taxon>
        <taxon>Embryophyta</taxon>
        <taxon>Tracheophyta</taxon>
        <taxon>Spermatophyta</taxon>
        <taxon>Magnoliopsida</taxon>
        <taxon>Liliopsida</taxon>
        <taxon>Poales</taxon>
        <taxon>Poaceae</taxon>
        <taxon>PACMAD clade</taxon>
        <taxon>Panicoideae</taxon>
        <taxon>Andropogonodae</taxon>
        <taxon>Paspaleae</taxon>
        <taxon>Paspalinae</taxon>
        <taxon>Paspalum</taxon>
    </lineage>
</organism>
<feature type="compositionally biased region" description="Basic and acidic residues" evidence="1">
    <location>
        <begin position="1"/>
        <end position="11"/>
    </location>
</feature>
<reference evidence="2 3" key="1">
    <citation type="submission" date="2024-02" db="EMBL/GenBank/DDBJ databases">
        <title>High-quality chromosome-scale genome assembly of Pensacola bahiagrass (Paspalum notatum Flugge var. saurae).</title>
        <authorList>
            <person name="Vega J.M."/>
            <person name="Podio M."/>
            <person name="Orjuela J."/>
            <person name="Siena L.A."/>
            <person name="Pessino S.C."/>
            <person name="Combes M.C."/>
            <person name="Mariac C."/>
            <person name="Albertini E."/>
            <person name="Pupilli F."/>
            <person name="Ortiz J.P.A."/>
            <person name="Leblanc O."/>
        </authorList>
    </citation>
    <scope>NUCLEOTIDE SEQUENCE [LARGE SCALE GENOMIC DNA]</scope>
    <source>
        <strain evidence="2">R1</strain>
        <tissue evidence="2">Leaf</tissue>
    </source>
</reference>
<dbReference type="Proteomes" id="UP001341281">
    <property type="component" value="Chromosome 06"/>
</dbReference>
<gene>
    <name evidence="2" type="ORF">U9M48_026529</name>
</gene>
<keyword evidence="3" id="KW-1185">Reference proteome</keyword>
<feature type="compositionally biased region" description="Gly residues" evidence="1">
    <location>
        <begin position="65"/>
        <end position="78"/>
    </location>
</feature>
<dbReference type="AlphaFoldDB" id="A0AAQ3WYE4"/>
<accession>A0AAQ3WYE4</accession>
<protein>
    <submittedName>
        <fullName evidence="2">Uncharacterized protein</fullName>
    </submittedName>
</protein>
<dbReference type="EMBL" id="CP144750">
    <property type="protein sequence ID" value="WVZ78883.1"/>
    <property type="molecule type" value="Genomic_DNA"/>
</dbReference>